<accession>A0AAV6SHE4</accession>
<dbReference type="Proteomes" id="UP000693946">
    <property type="component" value="Linkage Group LG13"/>
</dbReference>
<reference evidence="1 2" key="1">
    <citation type="journal article" date="2021" name="Sci. Rep.">
        <title>Chromosome anchoring in Senegalese sole (Solea senegalensis) reveals sex-associated markers and genome rearrangements in flatfish.</title>
        <authorList>
            <person name="Guerrero-Cozar I."/>
            <person name="Gomez-Garrido J."/>
            <person name="Berbel C."/>
            <person name="Martinez-Blanch J.F."/>
            <person name="Alioto T."/>
            <person name="Claros M.G."/>
            <person name="Gagnaire P.A."/>
            <person name="Manchado M."/>
        </authorList>
    </citation>
    <scope>NUCLEOTIDE SEQUENCE [LARGE SCALE GENOMIC DNA]</scope>
    <source>
        <strain evidence="1">Sse05_10M</strain>
    </source>
</reference>
<keyword evidence="2" id="KW-1185">Reference proteome</keyword>
<protein>
    <submittedName>
        <fullName evidence="1">Uncharacterized protein</fullName>
    </submittedName>
</protein>
<gene>
    <name evidence="1" type="ORF">JOB18_039983</name>
</gene>
<evidence type="ECO:0000313" key="2">
    <source>
        <dbReference type="Proteomes" id="UP000693946"/>
    </source>
</evidence>
<proteinExistence type="predicted"/>
<dbReference type="EMBL" id="JAGKHQ010000005">
    <property type="protein sequence ID" value="KAG7516753.1"/>
    <property type="molecule type" value="Genomic_DNA"/>
</dbReference>
<evidence type="ECO:0000313" key="1">
    <source>
        <dbReference type="EMBL" id="KAG7516753.1"/>
    </source>
</evidence>
<organism evidence="1 2">
    <name type="scientific">Solea senegalensis</name>
    <name type="common">Senegalese sole</name>
    <dbReference type="NCBI Taxonomy" id="28829"/>
    <lineage>
        <taxon>Eukaryota</taxon>
        <taxon>Metazoa</taxon>
        <taxon>Chordata</taxon>
        <taxon>Craniata</taxon>
        <taxon>Vertebrata</taxon>
        <taxon>Euteleostomi</taxon>
        <taxon>Actinopterygii</taxon>
        <taxon>Neopterygii</taxon>
        <taxon>Teleostei</taxon>
        <taxon>Neoteleostei</taxon>
        <taxon>Acanthomorphata</taxon>
        <taxon>Carangaria</taxon>
        <taxon>Pleuronectiformes</taxon>
        <taxon>Pleuronectoidei</taxon>
        <taxon>Soleidae</taxon>
        <taxon>Solea</taxon>
    </lineage>
</organism>
<comment type="caution">
    <text evidence="1">The sequence shown here is derived from an EMBL/GenBank/DDBJ whole genome shotgun (WGS) entry which is preliminary data.</text>
</comment>
<name>A0AAV6SHE4_SOLSE</name>
<dbReference type="AlphaFoldDB" id="A0AAV6SHE4"/>
<sequence>MLPELERSERMAVSACRAAQPTGFCPHGVEFLLRDEDNEVKTPAGSDQGPATVFHGPPSFTGKARVLLHGITGNSLTWQIHIKQFPAPRCCKLPVSLCSVSAAPLSLHMCPQASTLCPLGMTFLPRRGRRDICAIMERRAPARRTDVVEASHVQVMDRFILVAC</sequence>